<dbReference type="SUPFAM" id="SSF51905">
    <property type="entry name" value="FAD/NAD(P)-binding domain"/>
    <property type="match status" value="1"/>
</dbReference>
<gene>
    <name evidence="1" type="ORF">F3K02_25190</name>
</gene>
<keyword evidence="2" id="KW-1185">Reference proteome</keyword>
<proteinExistence type="predicted"/>
<protein>
    <submittedName>
        <fullName evidence="1">NAD(P)/FAD-dependent oxidoreductase</fullName>
    </submittedName>
</protein>
<dbReference type="AlphaFoldDB" id="A0A7Y8L0M4"/>
<evidence type="ECO:0000313" key="1">
    <source>
        <dbReference type="EMBL" id="NWF48526.1"/>
    </source>
</evidence>
<comment type="caution">
    <text evidence="1">The sequence shown here is derived from an EMBL/GenBank/DDBJ whole genome shotgun (WGS) entry which is preliminary data.</text>
</comment>
<dbReference type="InterPro" id="IPR036188">
    <property type="entry name" value="FAD/NAD-bd_sf"/>
</dbReference>
<organism evidence="1 2">
    <name type="scientific">Hydrogenophaga aromaticivorans</name>
    <dbReference type="NCBI Taxonomy" id="2610898"/>
    <lineage>
        <taxon>Bacteria</taxon>
        <taxon>Pseudomonadati</taxon>
        <taxon>Pseudomonadota</taxon>
        <taxon>Betaproteobacteria</taxon>
        <taxon>Burkholderiales</taxon>
        <taxon>Comamonadaceae</taxon>
        <taxon>Hydrogenophaga</taxon>
    </lineage>
</organism>
<dbReference type="EMBL" id="VYGV01000028">
    <property type="protein sequence ID" value="NWF48526.1"/>
    <property type="molecule type" value="Genomic_DNA"/>
</dbReference>
<dbReference type="Proteomes" id="UP000545507">
    <property type="component" value="Unassembled WGS sequence"/>
</dbReference>
<name>A0A7Y8L0M4_9BURK</name>
<evidence type="ECO:0000313" key="2">
    <source>
        <dbReference type="Proteomes" id="UP000545507"/>
    </source>
</evidence>
<sequence length="487" mass="53414">MHHHTIETDYLVVGAGAMGMAFVDTLIDQSDATVLMVDPHPQPGGHWNDAYPFVRLHQPSAWYGVASTPVDEAVPDPSGYGRGATGAEVLAYFGRLMRERFLPTGRVRWFPGHAYRLGDDGSHRLVCLATGAEQVVTVRRKRVDATHARTEVPSVRRPAYALENGVDCIAPGQLPQLQRSYAHHTVVGSGKTGMDSCLWLLDAGVPASRIRWIMPRDAWVQDRANILTGAEHFAHSVRRTIDQFEAIAEASSVPDLFARLEQRGVLMRLDRAVEPSTYRCAIASREELARLRRIADVVRLGRLRSVERSHLVLDQGVIGAHADTLYIDCSAAALHPAPPVPVFDGDRINLLMVSWCRPLFSAALIAHIESTLSNEAEMNRLCEPVPVPERPIDWLSGWAVTLANAQRWRQSPTVETWLKASRLNTAAVLLDGARSDDPAHLALLRASGAKAQAAVPNLNRLLTSLQPPPATREVSAGRLACPDRAVP</sequence>
<reference evidence="1 2" key="1">
    <citation type="submission" date="2019-09" db="EMBL/GenBank/DDBJ databases">
        <title>Hydrogenophaga aromatica sp. nov., isolated from a para-xylene-degrading enrichment culture.</title>
        <authorList>
            <person name="Tancsics A."/>
            <person name="Banerjee S."/>
        </authorList>
    </citation>
    <scope>NUCLEOTIDE SEQUENCE [LARGE SCALE GENOMIC DNA]</scope>
    <source>
        <strain evidence="1 2">D2P1</strain>
    </source>
</reference>
<dbReference type="RefSeq" id="WP_177139237.1">
    <property type="nucleotide sequence ID" value="NZ_VYGV01000028.1"/>
</dbReference>
<dbReference type="Gene3D" id="3.50.50.60">
    <property type="entry name" value="FAD/NAD(P)-binding domain"/>
    <property type="match status" value="1"/>
</dbReference>
<accession>A0A7Y8L0M4</accession>